<evidence type="ECO:0000313" key="2">
    <source>
        <dbReference type="RefSeq" id="XP_032335010.1"/>
    </source>
</evidence>
<dbReference type="Pfam" id="PF15851">
    <property type="entry name" value="DUF4723"/>
    <property type="match status" value="1"/>
</dbReference>
<protein>
    <submittedName>
        <fullName evidence="2">Uncharacterized protein C9orf57 homolog</fullName>
    </submittedName>
</protein>
<dbReference type="Proteomes" id="UP000694856">
    <property type="component" value="Chromosome 4"/>
</dbReference>
<gene>
    <name evidence="2" type="primary">C4H9orf57</name>
</gene>
<accession>A0A8B8SYC6</accession>
<sequence>LKSKITALFLDFSFSLRLFSPLWCPSLFSPYFFSPVLGGVGGLICRLCNLSIPFHGCLLDFGTCRTKAGQYCITEVHFKGGIQWYSVKGCTENLDKCFKEIVTAREIYYAYCCHQPLCNF</sequence>
<dbReference type="CDD" id="cd23610">
    <property type="entry name" value="TFP_LU_ECD_C9orf57"/>
    <property type="match status" value="1"/>
</dbReference>
<keyword evidence="1" id="KW-1185">Reference proteome</keyword>
<dbReference type="RefSeq" id="XP_032335010.1">
    <property type="nucleotide sequence ID" value="XM_032479119.1"/>
</dbReference>
<organism evidence="1 2">
    <name type="scientific">Camelus ferus</name>
    <name type="common">Wild bactrian camel</name>
    <name type="synonym">Camelus bactrianus ferus</name>
    <dbReference type="NCBI Taxonomy" id="419612"/>
    <lineage>
        <taxon>Eukaryota</taxon>
        <taxon>Metazoa</taxon>
        <taxon>Chordata</taxon>
        <taxon>Craniata</taxon>
        <taxon>Vertebrata</taxon>
        <taxon>Euteleostomi</taxon>
        <taxon>Mammalia</taxon>
        <taxon>Eutheria</taxon>
        <taxon>Laurasiatheria</taxon>
        <taxon>Artiodactyla</taxon>
        <taxon>Tylopoda</taxon>
        <taxon>Camelidae</taxon>
        <taxon>Camelus</taxon>
    </lineage>
</organism>
<proteinExistence type="predicted"/>
<dbReference type="KEGG" id="cfr:102512513"/>
<dbReference type="CTD" id="140696055"/>
<evidence type="ECO:0000313" key="1">
    <source>
        <dbReference type="Proteomes" id="UP000694856"/>
    </source>
</evidence>
<dbReference type="AlphaFoldDB" id="A0A8B8SYC6"/>
<reference evidence="2" key="1">
    <citation type="submission" date="2025-08" db="UniProtKB">
        <authorList>
            <consortium name="RefSeq"/>
        </authorList>
    </citation>
    <scope>IDENTIFICATION</scope>
    <source>
        <tissue evidence="2">Ear skin</tissue>
    </source>
</reference>
<feature type="non-terminal residue" evidence="2">
    <location>
        <position position="1"/>
    </location>
</feature>
<name>A0A8B8SYC6_CAMFR</name>
<dbReference type="GeneID" id="102512513"/>
<dbReference type="InterPro" id="IPR031710">
    <property type="entry name" value="DUF4723"/>
</dbReference>